<proteinExistence type="predicted"/>
<dbReference type="InterPro" id="IPR043504">
    <property type="entry name" value="Peptidase_S1_PA_chymotrypsin"/>
</dbReference>
<dbReference type="HOGENOM" id="CLU_079867_0_0_7"/>
<dbReference type="InterPro" id="IPR001254">
    <property type="entry name" value="Trypsin_dom"/>
</dbReference>
<dbReference type="PRINTS" id="PR00722">
    <property type="entry name" value="CHYMOTRYPSIN"/>
</dbReference>
<protein>
    <submittedName>
        <fullName evidence="3">Trypsin-like serine protease</fullName>
    </submittedName>
</protein>
<keyword evidence="3" id="KW-0378">Hydrolase</keyword>
<dbReference type="PANTHER" id="PTHR24256">
    <property type="entry name" value="TRYPTASE-RELATED"/>
    <property type="match status" value="1"/>
</dbReference>
<evidence type="ECO:0000259" key="2">
    <source>
        <dbReference type="PROSITE" id="PS50240"/>
    </source>
</evidence>
<evidence type="ECO:0000313" key="3">
    <source>
        <dbReference type="EMBL" id="AFY00570.1"/>
    </source>
</evidence>
<feature type="domain" description="Peptidase S1" evidence="2">
    <location>
        <begin position="15"/>
        <end position="252"/>
    </location>
</feature>
<dbReference type="GO" id="GO:0004252">
    <property type="term" value="F:serine-type endopeptidase activity"/>
    <property type="evidence" value="ECO:0007669"/>
    <property type="project" value="InterPro"/>
</dbReference>
<dbReference type="AlphaFoldDB" id="K7YV59"/>
<name>K7YV59_BDEBC</name>
<dbReference type="PATRIC" id="fig|1069642.3.peg.855"/>
<reference evidence="3 4" key="1">
    <citation type="journal article" date="2012" name="BMC Genomics">
        <title>Genome analysis of a simultaneously predatory and prey-independent, novel Bdellovibrio bacteriovorus from the River Tiber, supports in silico predictions of both ancient and recent lateral gene transfer from diverse bacteria.</title>
        <authorList>
            <person name="Hobley L."/>
            <person name="Lerner T.R."/>
            <person name="Williams L.E."/>
            <person name="Lambert C."/>
            <person name="Till R."/>
            <person name="Milner D.S."/>
            <person name="Basford S.M."/>
            <person name="Capeness M.J."/>
            <person name="Fenton A.K."/>
            <person name="Atterbury R.J."/>
            <person name="Harris M.A."/>
            <person name="Sockett R.E."/>
        </authorList>
    </citation>
    <scope>NUCLEOTIDE SEQUENCE [LARGE SCALE GENOMIC DNA]</scope>
    <source>
        <strain evidence="3 4">Tiberius</strain>
    </source>
</reference>
<dbReference type="InterPro" id="IPR051487">
    <property type="entry name" value="Ser/Thr_Proteases_Immune/Dev"/>
</dbReference>
<dbReference type="KEGG" id="bbat:Bdt_0869"/>
<dbReference type="PROSITE" id="PS00134">
    <property type="entry name" value="TRYPSIN_HIS"/>
    <property type="match status" value="1"/>
</dbReference>
<keyword evidence="3" id="KW-0645">Protease</keyword>
<gene>
    <name evidence="3" type="ORF">Bdt_0869</name>
</gene>
<dbReference type="SMART" id="SM00020">
    <property type="entry name" value="Tryp_SPc"/>
    <property type="match status" value="1"/>
</dbReference>
<evidence type="ECO:0000313" key="4">
    <source>
        <dbReference type="Proteomes" id="UP000010074"/>
    </source>
</evidence>
<accession>K7YV59</accession>
<dbReference type="InterPro" id="IPR001314">
    <property type="entry name" value="Peptidase_S1A"/>
</dbReference>
<dbReference type="InterPro" id="IPR009003">
    <property type="entry name" value="Peptidase_S1_PA"/>
</dbReference>
<sequence length="256" mass="27513">MLVLLLLMPVISSAVVGGKTLTDGSFRQTVALTYKALPNQSQGEVYCSGTLIGPRLVLTAAHCISLGAKAFKVTKEEFAQRTWIYIGDSPVEAKPMATPQFKVQRAVIYPPSDASHSDLAVLVLEQEVNLENYQIRPAPLMIAGKSLIGRELTHVGFGQTESKGPKGEKAAFSLPIRGLNGYNGLEVGEMFKPSPGACHGDSGGSAYVTDVDGKMKFVGVENAISNHPCGEAATFFVPVSENMLRWIRALNMPLFE</sequence>
<dbReference type="SUPFAM" id="SSF50494">
    <property type="entry name" value="Trypsin-like serine proteases"/>
    <property type="match status" value="1"/>
</dbReference>
<dbReference type="EMBL" id="CP002930">
    <property type="protein sequence ID" value="AFY00570.1"/>
    <property type="molecule type" value="Genomic_DNA"/>
</dbReference>
<keyword evidence="1" id="KW-1015">Disulfide bond</keyword>
<organism evidence="3 4">
    <name type="scientific">Bdellovibrio bacteriovorus str. Tiberius</name>
    <dbReference type="NCBI Taxonomy" id="1069642"/>
    <lineage>
        <taxon>Bacteria</taxon>
        <taxon>Pseudomonadati</taxon>
        <taxon>Bdellovibrionota</taxon>
        <taxon>Bdellovibrionia</taxon>
        <taxon>Bdellovibrionales</taxon>
        <taxon>Pseudobdellovibrionaceae</taxon>
        <taxon>Bdellovibrio</taxon>
    </lineage>
</organism>
<dbReference type="Proteomes" id="UP000010074">
    <property type="component" value="Chromosome"/>
</dbReference>
<evidence type="ECO:0000256" key="1">
    <source>
        <dbReference type="ARBA" id="ARBA00023157"/>
    </source>
</evidence>
<dbReference type="InterPro" id="IPR018114">
    <property type="entry name" value="TRYPSIN_HIS"/>
</dbReference>
<dbReference type="Gene3D" id="2.40.10.10">
    <property type="entry name" value="Trypsin-like serine proteases"/>
    <property type="match status" value="1"/>
</dbReference>
<dbReference type="STRING" id="1069642.Bdt_0869"/>
<dbReference type="GO" id="GO:0006508">
    <property type="term" value="P:proteolysis"/>
    <property type="evidence" value="ECO:0007669"/>
    <property type="project" value="UniProtKB-KW"/>
</dbReference>
<dbReference type="Pfam" id="PF00089">
    <property type="entry name" value="Trypsin"/>
    <property type="match status" value="1"/>
</dbReference>
<dbReference type="PROSITE" id="PS50240">
    <property type="entry name" value="TRYPSIN_DOM"/>
    <property type="match status" value="1"/>
</dbReference>